<dbReference type="AlphaFoldDB" id="A0A2A6D134"/>
<name>A0A2A6D134_PRIPA</name>
<reference evidence="1" key="2">
    <citation type="submission" date="2022-06" db="UniProtKB">
        <authorList>
            <consortium name="EnsemblMetazoa"/>
        </authorList>
    </citation>
    <scope>IDENTIFICATION</scope>
    <source>
        <strain evidence="1">PS312</strain>
    </source>
</reference>
<gene>
    <name evidence="1" type="primary">WBGene00277843</name>
</gene>
<reference evidence="2" key="1">
    <citation type="journal article" date="2008" name="Nat. Genet.">
        <title>The Pristionchus pacificus genome provides a unique perspective on nematode lifestyle and parasitism.</title>
        <authorList>
            <person name="Dieterich C."/>
            <person name="Clifton S.W."/>
            <person name="Schuster L.N."/>
            <person name="Chinwalla A."/>
            <person name="Delehaunty K."/>
            <person name="Dinkelacker I."/>
            <person name="Fulton L."/>
            <person name="Fulton R."/>
            <person name="Godfrey J."/>
            <person name="Minx P."/>
            <person name="Mitreva M."/>
            <person name="Roeseler W."/>
            <person name="Tian H."/>
            <person name="Witte H."/>
            <person name="Yang S.P."/>
            <person name="Wilson R.K."/>
            <person name="Sommer R.J."/>
        </authorList>
    </citation>
    <scope>NUCLEOTIDE SEQUENCE [LARGE SCALE GENOMIC DNA]</scope>
    <source>
        <strain evidence="2">PS312</strain>
    </source>
</reference>
<evidence type="ECO:0000313" key="1">
    <source>
        <dbReference type="EnsemblMetazoa" id="PPA39474.1"/>
    </source>
</evidence>
<accession>A0A8R1USL1</accession>
<evidence type="ECO:0000313" key="2">
    <source>
        <dbReference type="Proteomes" id="UP000005239"/>
    </source>
</evidence>
<dbReference type="EnsemblMetazoa" id="PPA39474.1">
    <property type="protein sequence ID" value="PPA39474.1"/>
    <property type="gene ID" value="WBGene00277843"/>
</dbReference>
<keyword evidence="2" id="KW-1185">Reference proteome</keyword>
<dbReference type="Proteomes" id="UP000005239">
    <property type="component" value="Unassembled WGS sequence"/>
</dbReference>
<organism evidence="1 2">
    <name type="scientific">Pristionchus pacificus</name>
    <name type="common">Parasitic nematode worm</name>
    <dbReference type="NCBI Taxonomy" id="54126"/>
    <lineage>
        <taxon>Eukaryota</taxon>
        <taxon>Metazoa</taxon>
        <taxon>Ecdysozoa</taxon>
        <taxon>Nematoda</taxon>
        <taxon>Chromadorea</taxon>
        <taxon>Rhabditida</taxon>
        <taxon>Rhabditina</taxon>
        <taxon>Diplogasteromorpha</taxon>
        <taxon>Diplogasteroidea</taxon>
        <taxon>Neodiplogasteridae</taxon>
        <taxon>Pristionchus</taxon>
    </lineage>
</organism>
<sequence length="60" mass="6523">DAPMATATPGSPFDAIRPIYRPPTTLELRHEASPRVDQEDNAFTPPFEAASLINSDREAA</sequence>
<protein>
    <submittedName>
        <fullName evidence="1">Uncharacterized protein</fullName>
    </submittedName>
</protein>
<accession>A0A2A6D134</accession>
<proteinExistence type="predicted"/>